<dbReference type="EMBL" id="CYZD01000021">
    <property type="protein sequence ID" value="CUO73714.1"/>
    <property type="molecule type" value="Genomic_DNA"/>
</dbReference>
<dbReference type="AlphaFoldDB" id="A0A174HFS7"/>
<feature type="transmembrane region" description="Helical" evidence="1">
    <location>
        <begin position="57"/>
        <end position="78"/>
    </location>
</feature>
<keyword evidence="1" id="KW-0812">Transmembrane</keyword>
<evidence type="ECO:0000313" key="2">
    <source>
        <dbReference type="EMBL" id="CUO73714.1"/>
    </source>
</evidence>
<proteinExistence type="predicted"/>
<accession>A0A174HFS7</accession>
<protein>
    <submittedName>
        <fullName evidence="2">Uncharacterized protein</fullName>
    </submittedName>
</protein>
<name>A0A174HFS7_9FIRM</name>
<keyword evidence="1" id="KW-1133">Transmembrane helix</keyword>
<sequence>MKDKNQKHFLDDTVKRAKIENAHREAENIYNYNKWKDNHEKMVDHELKKMQHKDHKVIKAVLIGILLALIIEIVYILIINDPQTLSIAFKEIKQHLNEIWIIIINLTIAK</sequence>
<reference evidence="2 3" key="1">
    <citation type="submission" date="2015-09" db="EMBL/GenBank/DDBJ databases">
        <authorList>
            <consortium name="Pathogen Informatics"/>
        </authorList>
    </citation>
    <scope>NUCLEOTIDE SEQUENCE [LARGE SCALE GENOMIC DNA]</scope>
    <source>
        <strain evidence="2 3">2789STDY5608837</strain>
    </source>
</reference>
<organism evidence="2 3">
    <name type="scientific">Blautia obeum</name>
    <dbReference type="NCBI Taxonomy" id="40520"/>
    <lineage>
        <taxon>Bacteria</taxon>
        <taxon>Bacillati</taxon>
        <taxon>Bacillota</taxon>
        <taxon>Clostridia</taxon>
        <taxon>Lachnospirales</taxon>
        <taxon>Lachnospiraceae</taxon>
        <taxon>Blautia</taxon>
    </lineage>
</organism>
<gene>
    <name evidence="2" type="ORF">ERS852394_02906</name>
</gene>
<dbReference type="Proteomes" id="UP000095409">
    <property type="component" value="Unassembled WGS sequence"/>
</dbReference>
<evidence type="ECO:0000313" key="3">
    <source>
        <dbReference type="Proteomes" id="UP000095409"/>
    </source>
</evidence>
<keyword evidence="1" id="KW-0472">Membrane</keyword>
<evidence type="ECO:0000256" key="1">
    <source>
        <dbReference type="SAM" id="Phobius"/>
    </source>
</evidence>
<dbReference type="RefSeq" id="WP_055066611.1">
    <property type="nucleotide sequence ID" value="NZ_CP176627.1"/>
</dbReference>